<dbReference type="InterPro" id="IPR055344">
    <property type="entry name" value="SecD_SecF_C_bact"/>
</dbReference>
<feature type="region of interest" description="Disordered" evidence="10">
    <location>
        <begin position="45"/>
        <end position="116"/>
    </location>
</feature>
<dbReference type="Gene3D" id="3.30.1360.200">
    <property type="match status" value="1"/>
</dbReference>
<evidence type="ECO:0000256" key="4">
    <source>
        <dbReference type="ARBA" id="ARBA00022692"/>
    </source>
</evidence>
<evidence type="ECO:0000256" key="8">
    <source>
        <dbReference type="ARBA" id="ARBA00023136"/>
    </source>
</evidence>
<dbReference type="NCBIfam" id="TIGR01129">
    <property type="entry name" value="secD"/>
    <property type="match status" value="1"/>
</dbReference>
<dbReference type="PRINTS" id="PR00702">
    <property type="entry name" value="ACRIFLAVINRP"/>
</dbReference>
<feature type="transmembrane region" description="Helical" evidence="9">
    <location>
        <begin position="360"/>
        <end position="380"/>
    </location>
</feature>
<evidence type="ECO:0000256" key="1">
    <source>
        <dbReference type="ARBA" id="ARBA00004651"/>
    </source>
</evidence>
<evidence type="ECO:0000259" key="13">
    <source>
        <dbReference type="Pfam" id="PF22599"/>
    </source>
</evidence>
<evidence type="ECO:0000256" key="10">
    <source>
        <dbReference type="SAM" id="MobiDB-lite"/>
    </source>
</evidence>
<evidence type="ECO:0000259" key="11">
    <source>
        <dbReference type="Pfam" id="PF02355"/>
    </source>
</evidence>
<feature type="domain" description="SecDF P1 head subdomain" evidence="13">
    <location>
        <begin position="216"/>
        <end position="311"/>
    </location>
</feature>
<dbReference type="InterPro" id="IPR022813">
    <property type="entry name" value="SecD/SecF_arch_bac"/>
</dbReference>
<reference evidence="14 15" key="1">
    <citation type="journal article" date="2011" name="J. Bacteriol.">
        <title>Complete genome sequence of the cellulose-degrading bacterium Cellulosilyticum lentocellum.</title>
        <authorList>
            <consortium name="US DOE Joint Genome Institute"/>
            <person name="Miller D.A."/>
            <person name="Suen G."/>
            <person name="Bruce D."/>
            <person name="Copeland A."/>
            <person name="Cheng J.F."/>
            <person name="Detter C."/>
            <person name="Goodwin L.A."/>
            <person name="Han C.S."/>
            <person name="Hauser L.J."/>
            <person name="Land M.L."/>
            <person name="Lapidus A."/>
            <person name="Lucas S."/>
            <person name="Meincke L."/>
            <person name="Pitluck S."/>
            <person name="Tapia R."/>
            <person name="Teshima H."/>
            <person name="Woyke T."/>
            <person name="Fox B.G."/>
            <person name="Angert E.R."/>
            <person name="Currie C.R."/>
        </authorList>
    </citation>
    <scope>NUCLEOTIDE SEQUENCE [LARGE SCALE GENOMIC DNA]</scope>
    <source>
        <strain evidence="15">ATCC 49066 / DSM 5427 / NCIMB 11756 / RHM5</strain>
    </source>
</reference>
<comment type="similarity">
    <text evidence="9">Belongs to the SecD/SecF family. SecD subfamily.</text>
</comment>
<dbReference type="InterPro" id="IPR005791">
    <property type="entry name" value="SecD"/>
</dbReference>
<feature type="domain" description="Protein export membrane protein SecD/SecF C-terminal" evidence="11">
    <location>
        <begin position="314"/>
        <end position="483"/>
    </location>
</feature>
<dbReference type="GO" id="GO:0005886">
    <property type="term" value="C:plasma membrane"/>
    <property type="evidence" value="ECO:0007669"/>
    <property type="project" value="UniProtKB-SubCell"/>
</dbReference>
<dbReference type="FunFam" id="1.20.1640.10:FF:000004">
    <property type="entry name" value="Protein translocase subunit SecD"/>
    <property type="match status" value="1"/>
</dbReference>
<dbReference type="PANTHER" id="PTHR30081">
    <property type="entry name" value="PROTEIN-EXPORT MEMBRANE PROTEIN SEC"/>
    <property type="match status" value="1"/>
</dbReference>
<dbReference type="GO" id="GO:0065002">
    <property type="term" value="P:intracellular protein transmembrane transport"/>
    <property type="evidence" value="ECO:0007669"/>
    <property type="project" value="UniProtKB-UniRule"/>
</dbReference>
<keyword evidence="3 9" id="KW-1003">Cell membrane</keyword>
<feature type="transmembrane region" description="Helical" evidence="9">
    <location>
        <begin position="335"/>
        <end position="353"/>
    </location>
</feature>
<keyword evidence="7 9" id="KW-0811">Translocation</keyword>
<dbReference type="AlphaFoldDB" id="F2JHM6"/>
<dbReference type="SUPFAM" id="SSF82866">
    <property type="entry name" value="Multidrug efflux transporter AcrB transmembrane domain"/>
    <property type="match status" value="1"/>
</dbReference>
<dbReference type="Pfam" id="PF22599">
    <property type="entry name" value="SecDF_P1_head"/>
    <property type="match status" value="1"/>
</dbReference>
<keyword evidence="15" id="KW-1185">Reference proteome</keyword>
<dbReference type="GO" id="GO:0043952">
    <property type="term" value="P:protein transport by the Sec complex"/>
    <property type="evidence" value="ECO:0007669"/>
    <property type="project" value="UniProtKB-UniRule"/>
</dbReference>
<dbReference type="EMBL" id="CP002582">
    <property type="protein sequence ID" value="ADZ84265.1"/>
    <property type="molecule type" value="Genomic_DNA"/>
</dbReference>
<keyword evidence="4 9" id="KW-0812">Transmembrane</keyword>
<dbReference type="HAMAP" id="MF_01463_B">
    <property type="entry name" value="SecD_B"/>
    <property type="match status" value="1"/>
</dbReference>
<dbReference type="PANTHER" id="PTHR30081:SF1">
    <property type="entry name" value="PROTEIN TRANSLOCASE SUBUNIT SECD"/>
    <property type="match status" value="1"/>
</dbReference>
<dbReference type="GO" id="GO:0015450">
    <property type="term" value="F:protein-transporting ATPase activity"/>
    <property type="evidence" value="ECO:0007669"/>
    <property type="project" value="InterPro"/>
</dbReference>
<name>F2JHM6_CELLD</name>
<evidence type="ECO:0000259" key="12">
    <source>
        <dbReference type="Pfam" id="PF21760"/>
    </source>
</evidence>
<keyword evidence="5 9" id="KW-0653">Protein transport</keyword>
<evidence type="ECO:0000256" key="2">
    <source>
        <dbReference type="ARBA" id="ARBA00022448"/>
    </source>
</evidence>
<dbReference type="InterPro" id="IPR054384">
    <property type="entry name" value="SecDF_P1_head"/>
</dbReference>
<accession>F2JHM6</accession>
<dbReference type="Pfam" id="PF21760">
    <property type="entry name" value="SecD_1st"/>
    <property type="match status" value="1"/>
</dbReference>
<dbReference type="STRING" id="642492.Clole_2562"/>
<comment type="function">
    <text evidence="9">Part of the Sec protein translocase complex. Interacts with the SecYEG preprotein conducting channel. SecDF uses the proton motive force (PMF) to complete protein translocation after the ATP-dependent function of SecA.</text>
</comment>
<proteinExistence type="inferred from homology"/>
<comment type="subcellular location">
    <subcellularLocation>
        <location evidence="1 9">Cell membrane</location>
        <topology evidence="1 9">Multi-pass membrane protein</topology>
    </subcellularLocation>
</comment>
<sequence>MKAKNKKLNSILTLVIMIVIIVGVSGLAYIACTAVGQGQSTKVEQVAGASNEETSEEGAESPTPSTDNETKDEAAQENNTETDETKDQGESIDDTDQATNAEVAGEKGDTSASTKKSGFFESNRIKLGLDLQGGVNIVYEPELEGDMSAEELRSAMEAAQALIQKRLDAKGYTEAEVAIEGTKRLRVDIPGVEDPQKAVDEIGAAGMLRFIDMSGNEIVTGKNVKSARAGQNSQTGEYFVGIEMDSEGTKLFSDFTANNIGSTILIMLDETVLSMPQISAHITDGSGIISGNFTIEEAQDLANGINAGALPFTLEAISATGVGAKLGIDALNSSLLAGAIGFVIILIFMVAMYRMCGVAADIALVLYVGLMVLTLTALNATLTLPGIAGILLSIGMAVDANVIIFARIKEELALGRGVRAAVDAGFSKAFSAILDGNVTTMIAAVVLYFFGTGLIKSFATTLMIGIVISMFTALVITRSLLKAFVGMDLRKPSFYTNIKKLGKEA</sequence>
<dbReference type="HOGENOM" id="CLU_007894_5_1_9"/>
<keyword evidence="2 9" id="KW-0813">Transport</keyword>
<feature type="transmembrane region" description="Helical" evidence="9">
    <location>
        <begin position="429"/>
        <end position="450"/>
    </location>
</feature>
<dbReference type="NCBIfam" id="TIGR00916">
    <property type="entry name" value="2A0604s01"/>
    <property type="match status" value="1"/>
</dbReference>
<dbReference type="Gene3D" id="1.20.1640.10">
    <property type="entry name" value="Multidrug efflux transporter AcrB transmembrane domain"/>
    <property type="match status" value="1"/>
</dbReference>
<feature type="transmembrane region" description="Helical" evidence="9">
    <location>
        <begin position="462"/>
        <end position="481"/>
    </location>
</feature>
<dbReference type="RefSeq" id="WP_013657558.1">
    <property type="nucleotide sequence ID" value="NC_015275.1"/>
</dbReference>
<evidence type="ECO:0000313" key="14">
    <source>
        <dbReference type="EMBL" id="ADZ84265.1"/>
    </source>
</evidence>
<feature type="transmembrane region" description="Helical" evidence="9">
    <location>
        <begin position="386"/>
        <end position="408"/>
    </location>
</feature>
<dbReference type="Proteomes" id="UP000008467">
    <property type="component" value="Chromosome"/>
</dbReference>
<feature type="domain" description="Protein translocase subunit SecDF P1" evidence="12">
    <location>
        <begin position="156"/>
        <end position="213"/>
    </location>
</feature>
<comment type="subunit">
    <text evidence="9">Forms a complex with SecF. Part of the essential Sec protein translocation apparatus which comprises SecA, SecYEG and auxiliary proteins SecDF. Other proteins may also be involved.</text>
</comment>
<dbReference type="eggNOG" id="COG0342">
    <property type="taxonomic scope" value="Bacteria"/>
</dbReference>
<dbReference type="InterPro" id="IPR048631">
    <property type="entry name" value="SecD_1st"/>
</dbReference>
<evidence type="ECO:0000256" key="3">
    <source>
        <dbReference type="ARBA" id="ARBA00022475"/>
    </source>
</evidence>
<feature type="transmembrane region" description="Helical" evidence="9">
    <location>
        <begin position="12"/>
        <end position="31"/>
    </location>
</feature>
<dbReference type="Pfam" id="PF02355">
    <property type="entry name" value="SecD_SecF_C"/>
    <property type="match status" value="1"/>
</dbReference>
<evidence type="ECO:0000256" key="9">
    <source>
        <dbReference type="HAMAP-Rule" id="MF_01463"/>
    </source>
</evidence>
<evidence type="ECO:0000256" key="7">
    <source>
        <dbReference type="ARBA" id="ARBA00023010"/>
    </source>
</evidence>
<dbReference type="InterPro" id="IPR048634">
    <property type="entry name" value="SecD_SecF_C"/>
</dbReference>
<gene>
    <name evidence="9" type="primary">secD</name>
    <name evidence="14" type="ordered locus">Clole_2562</name>
</gene>
<evidence type="ECO:0000256" key="5">
    <source>
        <dbReference type="ARBA" id="ARBA00022927"/>
    </source>
</evidence>
<dbReference type="GO" id="GO:0006605">
    <property type="term" value="P:protein targeting"/>
    <property type="evidence" value="ECO:0007669"/>
    <property type="project" value="UniProtKB-UniRule"/>
</dbReference>
<keyword evidence="8 9" id="KW-0472">Membrane</keyword>
<keyword evidence="6 9" id="KW-1133">Transmembrane helix</keyword>
<dbReference type="InterPro" id="IPR001036">
    <property type="entry name" value="Acrflvin-R"/>
</dbReference>
<dbReference type="KEGG" id="cle:Clole_2562"/>
<protein>
    <recommendedName>
        <fullName evidence="9">Protein translocase subunit SecD</fullName>
    </recommendedName>
</protein>
<evidence type="ECO:0000256" key="6">
    <source>
        <dbReference type="ARBA" id="ARBA00022989"/>
    </source>
</evidence>
<evidence type="ECO:0000313" key="15">
    <source>
        <dbReference type="Proteomes" id="UP000008467"/>
    </source>
</evidence>
<organism evidence="14 15">
    <name type="scientific">Cellulosilyticum lentocellum (strain ATCC 49066 / DSM 5427 / NCIMB 11756 / RHM5)</name>
    <name type="common">Clostridium lentocellum</name>
    <dbReference type="NCBI Taxonomy" id="642492"/>
    <lineage>
        <taxon>Bacteria</taxon>
        <taxon>Bacillati</taxon>
        <taxon>Bacillota</taxon>
        <taxon>Clostridia</taxon>
        <taxon>Lachnospirales</taxon>
        <taxon>Cellulosilyticaceae</taxon>
        <taxon>Cellulosilyticum</taxon>
    </lineage>
</organism>